<dbReference type="Pfam" id="PF00072">
    <property type="entry name" value="Response_reg"/>
    <property type="match status" value="1"/>
</dbReference>
<dbReference type="InterPro" id="IPR051015">
    <property type="entry name" value="EvgA-like"/>
</dbReference>
<evidence type="ECO:0000256" key="1">
    <source>
        <dbReference type="PROSITE-ProRule" id="PRU00169"/>
    </source>
</evidence>
<dbReference type="Proteomes" id="UP001596494">
    <property type="component" value="Unassembled WGS sequence"/>
</dbReference>
<dbReference type="PANTHER" id="PTHR45566">
    <property type="entry name" value="HTH-TYPE TRANSCRIPTIONAL REGULATOR YHJB-RELATED"/>
    <property type="match status" value="1"/>
</dbReference>
<name>A0ABW2K805_9BACI</name>
<dbReference type="InterPro" id="IPR011006">
    <property type="entry name" value="CheY-like_superfamily"/>
</dbReference>
<dbReference type="SUPFAM" id="SSF52172">
    <property type="entry name" value="CheY-like"/>
    <property type="match status" value="1"/>
</dbReference>
<evidence type="ECO:0000313" key="3">
    <source>
        <dbReference type="EMBL" id="MFC7322950.1"/>
    </source>
</evidence>
<dbReference type="PANTHER" id="PTHR45566:SF2">
    <property type="entry name" value="NARL SUBFAMILY"/>
    <property type="match status" value="1"/>
</dbReference>
<sequence length="101" mass="11397">MISVMVVDDHTVLRDEISHVINLEKMEDIAEASRPIEVKEKLTEIQPDIIILDIHLHGESGIELTSYITQYHSTSKVLILTVADDKQYLQSAHDAGPQVTY</sequence>
<feature type="modified residue" description="4-aspartylphosphate" evidence="1">
    <location>
        <position position="53"/>
    </location>
</feature>
<dbReference type="SMART" id="SM00448">
    <property type="entry name" value="REC"/>
    <property type="match status" value="1"/>
</dbReference>
<dbReference type="RefSeq" id="WP_289215299.1">
    <property type="nucleotide sequence ID" value="NZ_JAPVRC010000002.1"/>
</dbReference>
<dbReference type="EMBL" id="JBHTBY010000017">
    <property type="protein sequence ID" value="MFC7322950.1"/>
    <property type="molecule type" value="Genomic_DNA"/>
</dbReference>
<protein>
    <submittedName>
        <fullName evidence="3">Response regulator transcription factor</fullName>
    </submittedName>
</protein>
<comment type="caution">
    <text evidence="3">The sequence shown here is derived from an EMBL/GenBank/DDBJ whole genome shotgun (WGS) entry which is preliminary data.</text>
</comment>
<evidence type="ECO:0000259" key="2">
    <source>
        <dbReference type="PROSITE" id="PS50110"/>
    </source>
</evidence>
<dbReference type="InterPro" id="IPR001789">
    <property type="entry name" value="Sig_transdc_resp-reg_receiver"/>
</dbReference>
<keyword evidence="1" id="KW-0597">Phosphoprotein</keyword>
<keyword evidence="4" id="KW-1185">Reference proteome</keyword>
<proteinExistence type="predicted"/>
<dbReference type="PROSITE" id="PS50110">
    <property type="entry name" value="RESPONSE_REGULATORY"/>
    <property type="match status" value="1"/>
</dbReference>
<feature type="domain" description="Response regulatory" evidence="2">
    <location>
        <begin position="3"/>
        <end position="101"/>
    </location>
</feature>
<dbReference type="CDD" id="cd17535">
    <property type="entry name" value="REC_NarL-like"/>
    <property type="match status" value="1"/>
</dbReference>
<evidence type="ECO:0000313" key="4">
    <source>
        <dbReference type="Proteomes" id="UP001596494"/>
    </source>
</evidence>
<dbReference type="Gene3D" id="3.40.50.2300">
    <property type="match status" value="1"/>
</dbReference>
<reference evidence="4" key="1">
    <citation type="journal article" date="2019" name="Int. J. Syst. Evol. Microbiol.">
        <title>The Global Catalogue of Microorganisms (GCM) 10K type strain sequencing project: providing services to taxonomists for standard genome sequencing and annotation.</title>
        <authorList>
            <consortium name="The Broad Institute Genomics Platform"/>
            <consortium name="The Broad Institute Genome Sequencing Center for Infectious Disease"/>
            <person name="Wu L."/>
            <person name="Ma J."/>
        </authorList>
    </citation>
    <scope>NUCLEOTIDE SEQUENCE [LARGE SCALE GENOMIC DNA]</scope>
    <source>
        <strain evidence="4">CCUG 73951</strain>
    </source>
</reference>
<organism evidence="3 4">
    <name type="scientific">Halobacillus campisalis</name>
    <dbReference type="NCBI Taxonomy" id="435909"/>
    <lineage>
        <taxon>Bacteria</taxon>
        <taxon>Bacillati</taxon>
        <taxon>Bacillota</taxon>
        <taxon>Bacilli</taxon>
        <taxon>Bacillales</taxon>
        <taxon>Bacillaceae</taxon>
        <taxon>Halobacillus</taxon>
    </lineage>
</organism>
<gene>
    <name evidence="3" type="ORF">ACFQMN_18955</name>
</gene>
<accession>A0ABW2K805</accession>
<dbReference type="InterPro" id="IPR058245">
    <property type="entry name" value="NreC/VraR/RcsB-like_REC"/>
</dbReference>